<organism evidence="2 3">
    <name type="scientific">Podospora didyma</name>
    <dbReference type="NCBI Taxonomy" id="330526"/>
    <lineage>
        <taxon>Eukaryota</taxon>
        <taxon>Fungi</taxon>
        <taxon>Dikarya</taxon>
        <taxon>Ascomycota</taxon>
        <taxon>Pezizomycotina</taxon>
        <taxon>Sordariomycetes</taxon>
        <taxon>Sordariomycetidae</taxon>
        <taxon>Sordariales</taxon>
        <taxon>Podosporaceae</taxon>
        <taxon>Podospora</taxon>
    </lineage>
</organism>
<dbReference type="InterPro" id="IPR002110">
    <property type="entry name" value="Ankyrin_rpt"/>
</dbReference>
<accession>A0AAE0K7A2</accession>
<dbReference type="EMBL" id="JAULSW010000009">
    <property type="protein sequence ID" value="KAK3370670.1"/>
    <property type="molecule type" value="Genomic_DNA"/>
</dbReference>
<protein>
    <recommendedName>
        <fullName evidence="4">Ankyrin repeat protein</fullName>
    </recommendedName>
</protein>
<sequence length="397" mass="45118">MWTEAVTSSSYFGNVVLSRYEGSVGDRTLLILSRSDIRAQLEALYHQNFENRECVTGADSRICYCQMAFPIHLAVLNNGIEAVKLLIQHGAYLDAPCRNLEGCQIRTKFGRERSLESERRHPADAALPRRFQGERGDDEAASRNWRLEKANTVAYLQTKGTVIDREVEPDGSGFTLLMEAMWQQNIEDAGRLIKMGAMLDIFLREAPWYPGSPHHIVRTLAGRSPLGVFLYLVLHRNLGFRTSIEEANEFVKSLVESGVLDLGASPFITDKNRNTLLDLAISEWDFRLFKKLAKHGHFPPAMAKAILLRYRTADRFISLFAEPFENEDGNSSGRMWAMTCRHGLKAYFQTGLLTPETLTAHPMFPRLVLKTVTAPDRRRPKPWYELGKWLMELDGLP</sequence>
<keyword evidence="3" id="KW-1185">Reference proteome</keyword>
<dbReference type="InterPro" id="IPR036770">
    <property type="entry name" value="Ankyrin_rpt-contain_sf"/>
</dbReference>
<proteinExistence type="predicted"/>
<dbReference type="SUPFAM" id="SSF48403">
    <property type="entry name" value="Ankyrin repeat"/>
    <property type="match status" value="1"/>
</dbReference>
<reference evidence="2" key="2">
    <citation type="submission" date="2023-06" db="EMBL/GenBank/DDBJ databases">
        <authorList>
            <consortium name="Lawrence Berkeley National Laboratory"/>
            <person name="Haridas S."/>
            <person name="Hensen N."/>
            <person name="Bonometti L."/>
            <person name="Westerberg I."/>
            <person name="Brannstrom I.O."/>
            <person name="Guillou S."/>
            <person name="Cros-Aarteil S."/>
            <person name="Calhoun S."/>
            <person name="Kuo A."/>
            <person name="Mondo S."/>
            <person name="Pangilinan J."/>
            <person name="Riley R."/>
            <person name="LaButti K."/>
            <person name="Andreopoulos B."/>
            <person name="Lipzen A."/>
            <person name="Chen C."/>
            <person name="Yanf M."/>
            <person name="Daum C."/>
            <person name="Ng V."/>
            <person name="Clum A."/>
            <person name="Steindorff A."/>
            <person name="Ohm R."/>
            <person name="Martin F."/>
            <person name="Silar P."/>
            <person name="Natvig D."/>
            <person name="Lalanne C."/>
            <person name="Gautier V."/>
            <person name="Ament-velasquez S.L."/>
            <person name="Kruys A."/>
            <person name="Hutchinson M.I."/>
            <person name="Powell A.J."/>
            <person name="Barry K."/>
            <person name="Miller A.N."/>
            <person name="Grigoriev I.V."/>
            <person name="Debuchy R."/>
            <person name="Gladieux P."/>
            <person name="Thoren M.H."/>
            <person name="Johannesson H."/>
        </authorList>
    </citation>
    <scope>NUCLEOTIDE SEQUENCE</scope>
    <source>
        <strain evidence="2">CBS 232.78</strain>
    </source>
</reference>
<comment type="caution">
    <text evidence="2">The sequence shown here is derived from an EMBL/GenBank/DDBJ whole genome shotgun (WGS) entry which is preliminary data.</text>
</comment>
<evidence type="ECO:0000313" key="2">
    <source>
        <dbReference type="EMBL" id="KAK3370670.1"/>
    </source>
</evidence>
<evidence type="ECO:0008006" key="4">
    <source>
        <dbReference type="Google" id="ProtNLM"/>
    </source>
</evidence>
<feature type="repeat" description="ANK" evidence="1">
    <location>
        <begin position="66"/>
        <end position="98"/>
    </location>
</feature>
<dbReference type="PROSITE" id="PS50088">
    <property type="entry name" value="ANK_REPEAT"/>
    <property type="match status" value="1"/>
</dbReference>
<evidence type="ECO:0000313" key="3">
    <source>
        <dbReference type="Proteomes" id="UP001285441"/>
    </source>
</evidence>
<dbReference type="PROSITE" id="PS50297">
    <property type="entry name" value="ANK_REP_REGION"/>
    <property type="match status" value="1"/>
</dbReference>
<gene>
    <name evidence="2" type="ORF">B0H63DRAFT_564770</name>
</gene>
<reference evidence="2" key="1">
    <citation type="journal article" date="2023" name="Mol. Phylogenet. Evol.">
        <title>Genome-scale phylogeny and comparative genomics of the fungal order Sordariales.</title>
        <authorList>
            <person name="Hensen N."/>
            <person name="Bonometti L."/>
            <person name="Westerberg I."/>
            <person name="Brannstrom I.O."/>
            <person name="Guillou S."/>
            <person name="Cros-Aarteil S."/>
            <person name="Calhoun S."/>
            <person name="Haridas S."/>
            <person name="Kuo A."/>
            <person name="Mondo S."/>
            <person name="Pangilinan J."/>
            <person name="Riley R."/>
            <person name="LaButti K."/>
            <person name="Andreopoulos B."/>
            <person name="Lipzen A."/>
            <person name="Chen C."/>
            <person name="Yan M."/>
            <person name="Daum C."/>
            <person name="Ng V."/>
            <person name="Clum A."/>
            <person name="Steindorff A."/>
            <person name="Ohm R.A."/>
            <person name="Martin F."/>
            <person name="Silar P."/>
            <person name="Natvig D.O."/>
            <person name="Lalanne C."/>
            <person name="Gautier V."/>
            <person name="Ament-Velasquez S.L."/>
            <person name="Kruys A."/>
            <person name="Hutchinson M.I."/>
            <person name="Powell A.J."/>
            <person name="Barry K."/>
            <person name="Miller A.N."/>
            <person name="Grigoriev I.V."/>
            <person name="Debuchy R."/>
            <person name="Gladieux P."/>
            <person name="Hiltunen Thoren M."/>
            <person name="Johannesson H."/>
        </authorList>
    </citation>
    <scope>NUCLEOTIDE SEQUENCE</scope>
    <source>
        <strain evidence="2">CBS 232.78</strain>
    </source>
</reference>
<dbReference type="Proteomes" id="UP001285441">
    <property type="component" value="Unassembled WGS sequence"/>
</dbReference>
<evidence type="ECO:0000256" key="1">
    <source>
        <dbReference type="PROSITE-ProRule" id="PRU00023"/>
    </source>
</evidence>
<dbReference type="Pfam" id="PF00023">
    <property type="entry name" value="Ank"/>
    <property type="match status" value="1"/>
</dbReference>
<dbReference type="AlphaFoldDB" id="A0AAE0K7A2"/>
<keyword evidence="1" id="KW-0040">ANK repeat</keyword>
<dbReference type="Gene3D" id="1.25.40.20">
    <property type="entry name" value="Ankyrin repeat-containing domain"/>
    <property type="match status" value="1"/>
</dbReference>
<name>A0AAE0K7A2_9PEZI</name>